<proteinExistence type="predicted"/>
<dbReference type="Proteomes" id="UP000430202">
    <property type="component" value="Unassembled WGS sequence"/>
</dbReference>
<evidence type="ECO:0000313" key="2">
    <source>
        <dbReference type="Proteomes" id="UP000430202"/>
    </source>
</evidence>
<evidence type="ECO:0000313" key="1">
    <source>
        <dbReference type="EMBL" id="VXB97335.1"/>
    </source>
</evidence>
<dbReference type="AlphaFoldDB" id="A0A653UU48"/>
<sequence length="51" mass="5874">MHLIDEMLILKGLQGLKLIFLLQELLATTMSIDLLRVGNLHETVNFYHVQP</sequence>
<protein>
    <submittedName>
        <fullName evidence="1">Uncharacterized protein</fullName>
    </submittedName>
</protein>
<dbReference type="EMBL" id="CABWLR010000005">
    <property type="protein sequence ID" value="VXB97335.1"/>
    <property type="molecule type" value="Genomic_DNA"/>
</dbReference>
<gene>
    <name evidence="1" type="ORF">MARI151_50260</name>
</gene>
<name>A0A653UU48_9FLAO</name>
<accession>A0A653UU48</accession>
<organism evidence="1 2">
    <name type="scientific">Maribacter litoralis</name>
    <dbReference type="NCBI Taxonomy" id="2059726"/>
    <lineage>
        <taxon>Bacteria</taxon>
        <taxon>Pseudomonadati</taxon>
        <taxon>Bacteroidota</taxon>
        <taxon>Flavobacteriia</taxon>
        <taxon>Flavobacteriales</taxon>
        <taxon>Flavobacteriaceae</taxon>
        <taxon>Maribacter</taxon>
    </lineage>
</organism>
<reference evidence="1 2" key="1">
    <citation type="submission" date="2019-10" db="EMBL/GenBank/DDBJ databases">
        <authorList>
            <person name="Karimi E."/>
        </authorList>
    </citation>
    <scope>NUCLEOTIDE SEQUENCE [LARGE SCALE GENOMIC DNA]</scope>
    <source>
        <strain evidence="1">Maribacter sp. 151</strain>
    </source>
</reference>
<keyword evidence="2" id="KW-1185">Reference proteome</keyword>